<protein>
    <recommendedName>
        <fullName evidence="7">Gram-positive cocci surface proteins LPxTG domain-containing protein</fullName>
    </recommendedName>
</protein>
<name>A0A327ZP76_9STAP</name>
<dbReference type="NCBIfam" id="TIGR01167">
    <property type="entry name" value="LPXTG_anchor"/>
    <property type="match status" value="1"/>
</dbReference>
<keyword evidence="3" id="KW-0964">Secreted</keyword>
<proteinExistence type="predicted"/>
<feature type="compositionally biased region" description="Gly residues" evidence="6">
    <location>
        <begin position="312"/>
        <end position="335"/>
    </location>
</feature>
<accession>A0A327ZP76</accession>
<evidence type="ECO:0000313" key="8">
    <source>
        <dbReference type="EMBL" id="RAK44087.1"/>
    </source>
</evidence>
<evidence type="ECO:0000256" key="6">
    <source>
        <dbReference type="SAM" id="MobiDB-lite"/>
    </source>
</evidence>
<dbReference type="AlphaFoldDB" id="A0A327ZP76"/>
<dbReference type="SUPFAM" id="SSF117074">
    <property type="entry name" value="Hypothetical protein PA1324"/>
    <property type="match status" value="2"/>
</dbReference>
<dbReference type="PROSITE" id="PS50847">
    <property type="entry name" value="GRAM_POS_ANCHORING"/>
    <property type="match status" value="1"/>
</dbReference>
<evidence type="ECO:0000256" key="1">
    <source>
        <dbReference type="ARBA" id="ARBA00004168"/>
    </source>
</evidence>
<organism evidence="8 9">
    <name type="scientific">Macrococcus epidermidis</name>
    <dbReference type="NCBI Taxonomy" id="1902580"/>
    <lineage>
        <taxon>Bacteria</taxon>
        <taxon>Bacillati</taxon>
        <taxon>Bacillota</taxon>
        <taxon>Bacilli</taxon>
        <taxon>Bacillales</taxon>
        <taxon>Staphylococcaceae</taxon>
        <taxon>Macrococcus</taxon>
    </lineage>
</organism>
<sequence length="443" mass="45000">KDVTPAGVVDTSKPGTYTGVVEVTYPDGSKETVNVPVIVKTVPATGLTIGDRVWNDANANGLQDQGEVGLEGVTVALVKPDGTIITTTTDKNGHYAFTGLPAGTYTVYFNTPVNAISTLVNVDFNGHDAIDSDGSVITIQLTEDNMTIDSGFYFANGGNTGSNTGGTDNGTNTDGNTTPGENPGNNGGTVVVPPVTKGNLTIGNRVWNDANANGLQDQGEVGLEGVTVALVKPDGTIITTTTDKNGHYAFTGLPAGTYTVYFNTPANAISTLVNVDFNGHDAIDSDGSVITIQLTEDNMTIDSGFYFANGGGTGSTPGGTDNGGGTGSNPGGTDNGDGTVSNPGGTDNGGDTDRNPGGTTPAEDPSENTAPIKETEDVPTDGTAPENELGNVSGKTTETSQVSLPDTGEKDNSGLAAGALLLGGLTLLAGRKKRKEDIESEEK</sequence>
<evidence type="ECO:0000313" key="9">
    <source>
        <dbReference type="Proteomes" id="UP000249808"/>
    </source>
</evidence>
<dbReference type="Proteomes" id="UP000249808">
    <property type="component" value="Unassembled WGS sequence"/>
</dbReference>
<keyword evidence="2" id="KW-0134">Cell wall</keyword>
<keyword evidence="9" id="KW-1185">Reference proteome</keyword>
<evidence type="ECO:0000256" key="3">
    <source>
        <dbReference type="ARBA" id="ARBA00022525"/>
    </source>
</evidence>
<dbReference type="InterPro" id="IPR013783">
    <property type="entry name" value="Ig-like_fold"/>
</dbReference>
<dbReference type="Pfam" id="PF00746">
    <property type="entry name" value="Gram_pos_anchor"/>
    <property type="match status" value="1"/>
</dbReference>
<gene>
    <name evidence="8" type="ORF">BHU61_09940</name>
</gene>
<dbReference type="Pfam" id="PF17210">
    <property type="entry name" value="SdrD_B"/>
    <property type="match status" value="2"/>
</dbReference>
<evidence type="ECO:0000259" key="7">
    <source>
        <dbReference type="PROSITE" id="PS50847"/>
    </source>
</evidence>
<feature type="region of interest" description="Disordered" evidence="6">
    <location>
        <begin position="312"/>
        <end position="415"/>
    </location>
</feature>
<feature type="non-terminal residue" evidence="8">
    <location>
        <position position="1"/>
    </location>
</feature>
<feature type="compositionally biased region" description="Low complexity" evidence="6">
    <location>
        <begin position="336"/>
        <end position="345"/>
    </location>
</feature>
<feature type="compositionally biased region" description="Polar residues" evidence="6">
    <location>
        <begin position="393"/>
        <end position="404"/>
    </location>
</feature>
<dbReference type="Pfam" id="PF08428">
    <property type="entry name" value="Rib"/>
    <property type="match status" value="1"/>
</dbReference>
<dbReference type="RefSeq" id="WP_146608870.1">
    <property type="nucleotide sequence ID" value="NZ_PZJH01000005.1"/>
</dbReference>
<reference evidence="8 9" key="1">
    <citation type="journal article" date="2018" name="Front. Microbiol.">
        <title>Description and Comparative Genomics of Macrococcus caseolyticus subsp. hominis subsp. nov., Macrococcus goetzii sp. nov., Macrococcus epidermidis sp. nov., and Macrococcus bohemicus sp. nov., Novel Macrococci From Human Clinical Material With Virulence Potential and Suspected Uptake of Foreign DNA by Natural Transformation.</title>
        <authorList>
            <person name="Maslanova I."/>
            <person name="Wertheimer Z."/>
            <person name="Sedlacek I."/>
            <person name="Svec P."/>
            <person name="Indrakova A."/>
            <person name="Kovarovic V."/>
            <person name="Schumann P."/>
            <person name="Sproer C."/>
            <person name="Kralova S."/>
            <person name="Sedo O."/>
            <person name="Kristofova L."/>
            <person name="Vrbovska V."/>
            <person name="Fuzik T."/>
            <person name="Petras P."/>
            <person name="Zdrahal Z."/>
            <person name="Ruzickova V."/>
            <person name="Doskar J."/>
            <person name="Pantucek R."/>
        </authorList>
    </citation>
    <scope>NUCLEOTIDE SEQUENCE [LARGE SCALE GENOMIC DNA]</scope>
    <source>
        <strain evidence="8 9">01/688</strain>
    </source>
</reference>
<feature type="compositionally biased region" description="Gly residues" evidence="6">
    <location>
        <begin position="159"/>
        <end position="168"/>
    </location>
</feature>
<evidence type="ECO:0000256" key="4">
    <source>
        <dbReference type="ARBA" id="ARBA00022729"/>
    </source>
</evidence>
<feature type="region of interest" description="Disordered" evidence="6">
    <location>
        <begin position="159"/>
        <end position="188"/>
    </location>
</feature>
<dbReference type="PANTHER" id="PTHR23303">
    <property type="entry name" value="CARBOXYPEPTIDASE REGULATORY REGION-CONTAINING"/>
    <property type="match status" value="1"/>
</dbReference>
<feature type="compositionally biased region" description="Low complexity" evidence="6">
    <location>
        <begin position="169"/>
        <end position="188"/>
    </location>
</feature>
<keyword evidence="4" id="KW-0732">Signal</keyword>
<dbReference type="InterPro" id="IPR019931">
    <property type="entry name" value="LPXTG_anchor"/>
</dbReference>
<comment type="subcellular location">
    <subcellularLocation>
        <location evidence="1">Secreted</location>
        <location evidence="1">Cell wall</location>
        <topology evidence="1">Peptidoglycan-anchor</topology>
    </subcellularLocation>
</comment>
<dbReference type="InterPro" id="IPR051417">
    <property type="entry name" value="SDr/BOS_complex"/>
</dbReference>
<evidence type="ECO:0000256" key="2">
    <source>
        <dbReference type="ARBA" id="ARBA00022512"/>
    </source>
</evidence>
<feature type="domain" description="Gram-positive cocci surface proteins LPxTG" evidence="7">
    <location>
        <begin position="404"/>
        <end position="440"/>
    </location>
</feature>
<keyword evidence="5" id="KW-0572">Peptidoglycan-anchor</keyword>
<comment type="caution">
    <text evidence="8">The sequence shown here is derived from an EMBL/GenBank/DDBJ whole genome shotgun (WGS) entry which is preliminary data.</text>
</comment>
<dbReference type="InterPro" id="IPR059115">
    <property type="entry name" value="Rib"/>
</dbReference>
<dbReference type="PANTHER" id="PTHR23303:SF15">
    <property type="entry name" value="COLOSSIN-A"/>
    <property type="match status" value="1"/>
</dbReference>
<dbReference type="Gene3D" id="2.60.40.10">
    <property type="entry name" value="Immunoglobulins"/>
    <property type="match status" value="2"/>
</dbReference>
<dbReference type="EMBL" id="PZJH01000005">
    <property type="protein sequence ID" value="RAK44087.1"/>
    <property type="molecule type" value="Genomic_DNA"/>
</dbReference>
<dbReference type="InterPro" id="IPR033764">
    <property type="entry name" value="Sdr_B"/>
</dbReference>
<evidence type="ECO:0000256" key="5">
    <source>
        <dbReference type="ARBA" id="ARBA00023088"/>
    </source>
</evidence>